<keyword evidence="1" id="KW-0732">Signal</keyword>
<accession>A0A0F7X3Y9</accession>
<sequence length="396" mass="43771">MIKFSIRCLVMFSMAQTVLGAAEVFVSSEGKKTEVETKEVKIKDEIRPSLEGNDPVKVAESFPKRRAALESLSSQSSIGNLCAISNFLDSQMLSRNFSKEIWGSTIFTRSKSTCDAEGSEPFRYTACGYLAGLRSKLAGSYELGVTAGLLQGRLKDVSDSHRTRATSSILSVHGSMVTRPLSCTKYIVGKARPLLFFFRLTSDVRRDLKKSSDLNFAKIDHNHLYLTCLGDLGVACPILSTDCLPNYSEKASHEVLVYSKFRCISGEPSRLATSGNDTYYSIVSLPIGLRYEVTSPSGRHDFNIDMHVAPKIGAVLSHGTREAKEIPGSSKDYAFFSLTARESLMISEKLAMTFQVSEVIQNCYSQCTKVTKTNLKEQYRHLSHNTGFELSVKSAF</sequence>
<dbReference type="EMBL" id="LN847066">
    <property type="protein sequence ID" value="CRI43192.1"/>
    <property type="molecule type" value="Genomic_DNA"/>
</dbReference>
<dbReference type="AlphaFoldDB" id="A0A0F7X3Y9"/>
<feature type="signal peptide" evidence="1">
    <location>
        <begin position="1"/>
        <end position="21"/>
    </location>
</feature>
<feature type="chain" id="PRO_5002524906" evidence="1">
    <location>
        <begin position="22"/>
        <end position="396"/>
    </location>
</feature>
<organism evidence="2">
    <name type="scientific">Chlamydia pneumoniae</name>
    <name type="common">Chlamydophila pneumoniae</name>
    <dbReference type="NCBI Taxonomy" id="83558"/>
    <lineage>
        <taxon>Bacteria</taxon>
        <taxon>Pseudomonadati</taxon>
        <taxon>Chlamydiota</taxon>
        <taxon>Chlamydiia</taxon>
        <taxon>Chlamydiales</taxon>
        <taxon>Chlamydiaceae</taxon>
        <taxon>Chlamydia/Chlamydophila group</taxon>
        <taxon>Chlamydia</taxon>
    </lineage>
</organism>
<name>A0A0F7X3Y9_CHLPN</name>
<proteinExistence type="predicted"/>
<protein>
    <submittedName>
        <fullName evidence="2">Conserved domain protein</fullName>
    </submittedName>
</protein>
<gene>
    <name evidence="2" type="ORF">BN1224_DC9_CM_00010</name>
</gene>
<evidence type="ECO:0000313" key="2">
    <source>
        <dbReference type="EMBL" id="CRI43192.1"/>
    </source>
</evidence>
<evidence type="ECO:0000256" key="1">
    <source>
        <dbReference type="SAM" id="SignalP"/>
    </source>
</evidence>
<reference evidence="2" key="1">
    <citation type="submission" date="2015-05" db="EMBL/GenBank/DDBJ databases">
        <authorList>
            <person name="Rattei Thomas"/>
        </authorList>
    </citation>
    <scope>NUCLEOTIDE SEQUENCE</scope>
    <source>
        <strain evidence="2">DC9</strain>
    </source>
</reference>